<comment type="caution">
    <text evidence="1">The sequence shown here is derived from an EMBL/GenBank/DDBJ whole genome shotgun (WGS) entry which is preliminary data.</text>
</comment>
<evidence type="ECO:0000313" key="2">
    <source>
        <dbReference type="Proteomes" id="UP000287605"/>
    </source>
</evidence>
<accession>A0A430B1T5</accession>
<sequence length="137" mass="15053">MVQDITNSIKLETGGETWTIKNDNPFSGTGGVAIGIEFFDSSYGYIGISGASGNKSKIWLTRDGGESFTEIQLPMEAVDKLPAEGEKYGLSIEDYQYLSMPEYDNKSLTIKVMTNSEEDTGILFESLDKGASWKLKN</sequence>
<dbReference type="AlphaFoldDB" id="A0A430B1T5"/>
<protein>
    <recommendedName>
        <fullName evidence="3">Glycosyl hydrolase</fullName>
    </recommendedName>
</protein>
<dbReference type="SUPFAM" id="SSF110296">
    <property type="entry name" value="Oligoxyloglucan reducing end-specific cellobiohydrolase"/>
    <property type="match status" value="1"/>
</dbReference>
<reference evidence="1 2" key="1">
    <citation type="submission" date="2017-05" db="EMBL/GenBank/DDBJ databases">
        <title>Vagococcus spp. assemblies.</title>
        <authorList>
            <person name="Gulvik C.A."/>
        </authorList>
    </citation>
    <scope>NUCLEOTIDE SEQUENCE [LARGE SCALE GENOMIC DNA]</scope>
    <source>
        <strain evidence="1 2">CCUG 51432</strain>
    </source>
</reference>
<proteinExistence type="predicted"/>
<dbReference type="Proteomes" id="UP000287605">
    <property type="component" value="Unassembled WGS sequence"/>
</dbReference>
<name>A0A430B1T5_9ENTE</name>
<evidence type="ECO:0008006" key="3">
    <source>
        <dbReference type="Google" id="ProtNLM"/>
    </source>
</evidence>
<gene>
    <name evidence="1" type="ORF">CBF29_03015</name>
</gene>
<dbReference type="InterPro" id="IPR015943">
    <property type="entry name" value="WD40/YVTN_repeat-like_dom_sf"/>
</dbReference>
<dbReference type="Gene3D" id="2.130.10.10">
    <property type="entry name" value="YVTN repeat-like/Quinoprotein amine dehydrogenase"/>
    <property type="match status" value="1"/>
</dbReference>
<dbReference type="EMBL" id="NGKA01000003">
    <property type="protein sequence ID" value="RSU14286.1"/>
    <property type="molecule type" value="Genomic_DNA"/>
</dbReference>
<evidence type="ECO:0000313" key="1">
    <source>
        <dbReference type="EMBL" id="RSU14286.1"/>
    </source>
</evidence>
<keyword evidence="2" id="KW-1185">Reference proteome</keyword>
<organism evidence="1 2">
    <name type="scientific">Vagococcus elongatus</name>
    <dbReference type="NCBI Taxonomy" id="180344"/>
    <lineage>
        <taxon>Bacteria</taxon>
        <taxon>Bacillati</taxon>
        <taxon>Bacillota</taxon>
        <taxon>Bacilli</taxon>
        <taxon>Lactobacillales</taxon>
        <taxon>Enterococcaceae</taxon>
        <taxon>Vagococcus</taxon>
    </lineage>
</organism>